<dbReference type="EMBL" id="FQTU01000002">
    <property type="protein sequence ID" value="SHE45669.1"/>
    <property type="molecule type" value="Genomic_DNA"/>
</dbReference>
<dbReference type="AlphaFoldDB" id="A0A1M4TMF6"/>
<gene>
    <name evidence="1" type="ORF">SAMN02746064_00546</name>
</gene>
<accession>A0A1M4TMF6</accession>
<evidence type="ECO:0000313" key="2">
    <source>
        <dbReference type="Proteomes" id="UP000184251"/>
    </source>
</evidence>
<reference evidence="1 2" key="1">
    <citation type="submission" date="2016-11" db="EMBL/GenBank/DDBJ databases">
        <authorList>
            <person name="Jaros S."/>
            <person name="Januszkiewicz K."/>
            <person name="Wedrychowicz H."/>
        </authorList>
    </citation>
    <scope>NUCLEOTIDE SEQUENCE [LARGE SCALE GENOMIC DNA]</scope>
    <source>
        <strain evidence="1 2">DSM 14828</strain>
    </source>
</reference>
<dbReference type="InterPro" id="IPR014347">
    <property type="entry name" value="Tautomerase/MIF_sf"/>
</dbReference>
<proteinExistence type="predicted"/>
<dbReference type="RefSeq" id="WP_073269538.1">
    <property type="nucleotide sequence ID" value="NZ_FQTU01000002.1"/>
</dbReference>
<dbReference type="Gene3D" id="3.30.429.10">
    <property type="entry name" value="Macrophage Migration Inhibitory Factor"/>
    <property type="match status" value="1"/>
</dbReference>
<protein>
    <recommendedName>
        <fullName evidence="3">Tautomerase enzyme</fullName>
    </recommendedName>
</protein>
<dbReference type="STRING" id="1120975.SAMN02746064_00546"/>
<evidence type="ECO:0008006" key="3">
    <source>
        <dbReference type="Google" id="ProtNLM"/>
    </source>
</evidence>
<dbReference type="SUPFAM" id="SSF55331">
    <property type="entry name" value="Tautomerase/MIF"/>
    <property type="match status" value="1"/>
</dbReference>
<sequence length="121" mass="14169">MPYVAIKTDNLMENINVKEINEKISAKMSLPRDKVKISWEIFHEDHFYNHPPEGITSKAKKPHRPVVQITLSKRNTREFMEELVYSVIDEVCEVLGIERDAFLVLVYYLEEGNIFLNGKFV</sequence>
<evidence type="ECO:0000313" key="1">
    <source>
        <dbReference type="EMBL" id="SHE45669.1"/>
    </source>
</evidence>
<keyword evidence="2" id="KW-1185">Reference proteome</keyword>
<name>A0A1M4TMF6_9FIRM</name>
<dbReference type="Proteomes" id="UP000184251">
    <property type="component" value="Unassembled WGS sequence"/>
</dbReference>
<organism evidence="1 2">
    <name type="scientific">Alkalibacter saccharofermentans DSM 14828</name>
    <dbReference type="NCBI Taxonomy" id="1120975"/>
    <lineage>
        <taxon>Bacteria</taxon>
        <taxon>Bacillati</taxon>
        <taxon>Bacillota</taxon>
        <taxon>Clostridia</taxon>
        <taxon>Eubacteriales</taxon>
        <taxon>Eubacteriaceae</taxon>
        <taxon>Alkalibacter</taxon>
    </lineage>
</organism>